<evidence type="ECO:0000256" key="5">
    <source>
        <dbReference type="ARBA" id="ARBA00034078"/>
    </source>
</evidence>
<keyword evidence="2" id="KW-0479">Metal-binding</keyword>
<keyword evidence="1" id="KW-0001">2Fe-2S</keyword>
<evidence type="ECO:0000256" key="1">
    <source>
        <dbReference type="ARBA" id="ARBA00022714"/>
    </source>
</evidence>
<evidence type="ECO:0000256" key="2">
    <source>
        <dbReference type="ARBA" id="ARBA00022723"/>
    </source>
</evidence>
<evidence type="ECO:0000256" key="4">
    <source>
        <dbReference type="ARBA" id="ARBA00023014"/>
    </source>
</evidence>
<dbReference type="Pfam" id="PF09360">
    <property type="entry name" value="zf-CDGSH"/>
    <property type="match status" value="1"/>
</dbReference>
<dbReference type="AlphaFoldDB" id="A0A0B6YV41"/>
<dbReference type="GO" id="GO:0005741">
    <property type="term" value="C:mitochondrial outer membrane"/>
    <property type="evidence" value="ECO:0007669"/>
    <property type="project" value="TreeGrafter"/>
</dbReference>
<name>A0A0B6YV41_9EUPU</name>
<protein>
    <recommendedName>
        <fullName evidence="7">Iron-binding zinc finger CDGSH type domain-containing protein</fullName>
    </recommendedName>
</protein>
<dbReference type="Gene3D" id="3.40.5.90">
    <property type="entry name" value="CDGSH iron-sulfur domain, mitoNEET-type"/>
    <property type="match status" value="1"/>
</dbReference>
<feature type="domain" description="Iron-binding zinc finger CDGSH type" evidence="7">
    <location>
        <begin position="49"/>
        <end position="93"/>
    </location>
</feature>
<accession>A0A0B6YV41</accession>
<dbReference type="GO" id="GO:0051537">
    <property type="term" value="F:2 iron, 2 sulfur cluster binding"/>
    <property type="evidence" value="ECO:0007669"/>
    <property type="project" value="UniProtKB-KW"/>
</dbReference>
<organism evidence="8">
    <name type="scientific">Arion vulgaris</name>
    <dbReference type="NCBI Taxonomy" id="1028688"/>
    <lineage>
        <taxon>Eukaryota</taxon>
        <taxon>Metazoa</taxon>
        <taxon>Spiralia</taxon>
        <taxon>Lophotrochozoa</taxon>
        <taxon>Mollusca</taxon>
        <taxon>Gastropoda</taxon>
        <taxon>Heterobranchia</taxon>
        <taxon>Euthyneura</taxon>
        <taxon>Panpulmonata</taxon>
        <taxon>Eupulmonata</taxon>
        <taxon>Stylommatophora</taxon>
        <taxon>Helicina</taxon>
        <taxon>Arionoidea</taxon>
        <taxon>Arionidae</taxon>
        <taxon>Arion</taxon>
    </lineage>
</organism>
<evidence type="ECO:0000256" key="3">
    <source>
        <dbReference type="ARBA" id="ARBA00023004"/>
    </source>
</evidence>
<keyword evidence="3" id="KW-0408">Iron</keyword>
<dbReference type="SMART" id="SM00704">
    <property type="entry name" value="ZnF_CDGSH"/>
    <property type="match status" value="1"/>
</dbReference>
<gene>
    <name evidence="8" type="primary">ORF38387</name>
</gene>
<feature type="transmembrane region" description="Helical" evidence="6">
    <location>
        <begin position="7"/>
        <end position="27"/>
    </location>
</feature>
<dbReference type="GO" id="GO:0010506">
    <property type="term" value="P:regulation of autophagy"/>
    <property type="evidence" value="ECO:0007669"/>
    <property type="project" value="InterPro"/>
</dbReference>
<comment type="cofactor">
    <cofactor evidence="5">
        <name>[2Fe-2S] cluster</name>
        <dbReference type="ChEBI" id="CHEBI:190135"/>
    </cofactor>
</comment>
<evidence type="ECO:0000313" key="8">
    <source>
        <dbReference type="EMBL" id="CEK60093.1"/>
    </source>
</evidence>
<sequence>MAEISKLYYILSTTAALGAVTAIAYLFKHGVCQPRDRPINPIIKKNEKKVTDVFDIEDLIDMIKPGEKISFCRCWRSKEWPYCDGVHKEHNQCTGDNVGALNIVRKKTDIS</sequence>
<evidence type="ECO:0000256" key="6">
    <source>
        <dbReference type="SAM" id="Phobius"/>
    </source>
</evidence>
<reference evidence="8" key="1">
    <citation type="submission" date="2014-12" db="EMBL/GenBank/DDBJ databases">
        <title>Insight into the proteome of Arion vulgaris.</title>
        <authorList>
            <person name="Aradska J."/>
            <person name="Bulat T."/>
            <person name="Smidak R."/>
            <person name="Sarate P."/>
            <person name="Gangsoo J."/>
            <person name="Sialana F."/>
            <person name="Bilban M."/>
            <person name="Lubec G."/>
        </authorList>
    </citation>
    <scope>NUCLEOTIDE SEQUENCE</scope>
    <source>
        <tissue evidence="8">Skin</tissue>
    </source>
</reference>
<dbReference type="GO" id="GO:0046872">
    <property type="term" value="F:metal ion binding"/>
    <property type="evidence" value="ECO:0007669"/>
    <property type="project" value="UniProtKB-KW"/>
</dbReference>
<proteinExistence type="predicted"/>
<dbReference type="PANTHER" id="PTHR13680">
    <property type="entry name" value="CDGSH IRON-SULFUR DOMAIN-CONTAINING PROTEIN 1"/>
    <property type="match status" value="1"/>
</dbReference>
<dbReference type="InterPro" id="IPR042216">
    <property type="entry name" value="MitoNEET_CISD"/>
</dbReference>
<keyword evidence="6" id="KW-0812">Transmembrane</keyword>
<keyword evidence="6" id="KW-1133">Transmembrane helix</keyword>
<keyword evidence="4" id="KW-0411">Iron-sulfur</keyword>
<dbReference type="InterPro" id="IPR018967">
    <property type="entry name" value="FeS-contain_CDGSH-typ"/>
</dbReference>
<dbReference type="InterPro" id="IPR045131">
    <property type="entry name" value="CISD1/2"/>
</dbReference>
<dbReference type="PANTHER" id="PTHR13680:SF5">
    <property type="entry name" value="CDGSH IRON-SULFUR DOMAIN-CONTAINING PROTEIN 1"/>
    <property type="match status" value="1"/>
</dbReference>
<evidence type="ECO:0000259" key="7">
    <source>
        <dbReference type="SMART" id="SM00704"/>
    </source>
</evidence>
<dbReference type="EMBL" id="HACG01013228">
    <property type="protein sequence ID" value="CEK60093.1"/>
    <property type="molecule type" value="Transcribed_RNA"/>
</dbReference>
<keyword evidence="6" id="KW-0472">Membrane</keyword>